<dbReference type="InterPro" id="IPR057720">
    <property type="entry name" value="RRM_YTH1"/>
</dbReference>
<evidence type="ECO:0000313" key="4">
    <source>
        <dbReference type="Proteomes" id="UP001194580"/>
    </source>
</evidence>
<dbReference type="SUPFAM" id="SSF54928">
    <property type="entry name" value="RNA-binding domain, RBD"/>
    <property type="match status" value="1"/>
</dbReference>
<feature type="compositionally biased region" description="Low complexity" evidence="1">
    <location>
        <begin position="775"/>
        <end position="786"/>
    </location>
</feature>
<name>A0AAD4DFK3_9FUNG</name>
<dbReference type="InterPro" id="IPR012677">
    <property type="entry name" value="Nucleotide-bd_a/b_plait_sf"/>
</dbReference>
<feature type="region of interest" description="Disordered" evidence="1">
    <location>
        <begin position="617"/>
        <end position="641"/>
    </location>
</feature>
<feature type="compositionally biased region" description="Low complexity" evidence="1">
    <location>
        <begin position="1091"/>
        <end position="1126"/>
    </location>
</feature>
<evidence type="ECO:0000313" key="3">
    <source>
        <dbReference type="EMBL" id="KAG0275226.1"/>
    </source>
</evidence>
<feature type="region of interest" description="Disordered" evidence="1">
    <location>
        <begin position="1008"/>
        <end position="1153"/>
    </location>
</feature>
<feature type="region of interest" description="Disordered" evidence="1">
    <location>
        <begin position="684"/>
        <end position="872"/>
    </location>
</feature>
<dbReference type="GO" id="GO:0005654">
    <property type="term" value="C:nucleoplasm"/>
    <property type="evidence" value="ECO:0007669"/>
    <property type="project" value="TreeGrafter"/>
</dbReference>
<feature type="region of interest" description="Disordered" evidence="1">
    <location>
        <begin position="1"/>
        <end position="23"/>
    </location>
</feature>
<dbReference type="Pfam" id="PF25701">
    <property type="entry name" value="RRM_YTH1"/>
    <property type="match status" value="1"/>
</dbReference>
<feature type="domain" description="YTH" evidence="2">
    <location>
        <begin position="428"/>
        <end position="610"/>
    </location>
</feature>
<sequence length="1153" mass="124372">METNPRPAKTRLEHYPPPPPRGLFLAMTMTTRGHRALPFLKQLLRHQARKEPQQQQHHSPYAQPLHRSTPPSPYYPARPHHGPSKPFSGQQGQGPGHMGAIALPHQGPPGYAMPPPPPPFFASNPSSVPPSPGSRRPLVYPGQPAMSPGSHPMPLADSRPGPPFHAAGGYKHPYMHPGYPQDYQQPGYYQTPEGWRSVPAPALQKKPKELDKAMWVGNVLNDTTVAELKAIFEAEPTEAEGDIPHDIPEASSSRGSRNLSFNVSIFILSKSNCAFVNYTTHEAVDRAVQRFHDREFKSTRLVCRPRKDPVPDPYSNKSHLSGRFQQQQQQHQHPSHLVEPMGYYNNSNNNNNESPAISQRMESGGAHPELSEVQSRLERMRLEGSPLLDSSSSGGEGSSPAGSGHGKRKPKTSQKKFRSSSSLGYAESRYFIMKGLNEEDLKLSAQFGLWATQEHLVPILNDAFMNSKNVYLVFSANKSGEFFGYARMMDLISTENEAAIMASREDRIWQPALEIPISPEMKAAVLEEIEQAAKEGRQLTYDEAEAISRESTTTKTWGIMFPVKWIDVHKVPFTRTTHMLNPLYENREVKVSKDGTEVDPTVGEQLVSLFKKTATSRKGRGSVSGTTSRTNSEASDSRRSSVAVVLVEEIDALLLIHRVHKDLVQGQHIRPILHHIVANSERKDISRLTPTPADTDSNNAPQGLYSDHPSTSQEHPRSGWNAKTNYRGGHGYSTSPYGGGPHMQQGGYYPQDQSTSYRKGGPGGGGGGGGKYNPSYHSGSHSSSTTGSGGSYEGTSFNSPHNNRRQGGSQPSTSPGHYRANVSPPGTDTFKHGAGGSSPALGSAGQPGLHEHGGYLAGARGVPMTGGQGPSHPAGGMMPPHPGVYAGQGPHGAHYASFPPPGYPMMPPYMGYSYVPGPSPFMHGAMVWHPGQGPPMPGGMMPGPSMVSGHAASLPMIPGAHGEVHGMEGMVPLIGYDGLTYGYIPAEEAYHQQMYGYGYMAHGGAGVGHHGETQGEVDENEAETRDRAQGNNDADEGETPTGSHGDDDERRQASRSRSLTDSTRTLTLGDGEDDGEDEVEGETSRVRTRTSRSISSSTTVSSSSTLIPTSGGSRKKSSTAATAMATSKDDKEGEGLGADGAEDVIEIAGPVRV</sequence>
<dbReference type="CDD" id="cd21134">
    <property type="entry name" value="YTH"/>
    <property type="match status" value="1"/>
</dbReference>
<proteinExistence type="predicted"/>
<dbReference type="EMBL" id="JAAAIL010000505">
    <property type="protein sequence ID" value="KAG0275226.1"/>
    <property type="molecule type" value="Genomic_DNA"/>
</dbReference>
<dbReference type="AlphaFoldDB" id="A0AAD4DFK3"/>
<comment type="caution">
    <text evidence="3">The sequence shown here is derived from an EMBL/GenBank/DDBJ whole genome shotgun (WGS) entry which is preliminary data.</text>
</comment>
<feature type="region of interest" description="Disordered" evidence="1">
    <location>
        <begin position="236"/>
        <end position="255"/>
    </location>
</feature>
<dbReference type="GO" id="GO:0000381">
    <property type="term" value="P:regulation of alternative mRNA splicing, via spliceosome"/>
    <property type="evidence" value="ECO:0007669"/>
    <property type="project" value="TreeGrafter"/>
</dbReference>
<feature type="region of interest" description="Disordered" evidence="1">
    <location>
        <begin position="46"/>
        <end position="151"/>
    </location>
</feature>
<dbReference type="PROSITE" id="PS50882">
    <property type="entry name" value="YTH"/>
    <property type="match status" value="1"/>
</dbReference>
<accession>A0AAD4DFK3</accession>
<evidence type="ECO:0000259" key="2">
    <source>
        <dbReference type="PROSITE" id="PS50882"/>
    </source>
</evidence>
<feature type="compositionally biased region" description="Gly residues" evidence="1">
    <location>
        <begin position="760"/>
        <end position="771"/>
    </location>
</feature>
<protein>
    <recommendedName>
        <fullName evidence="2">YTH domain-containing protein</fullName>
    </recommendedName>
</protein>
<dbReference type="GO" id="GO:0003729">
    <property type="term" value="F:mRNA binding"/>
    <property type="evidence" value="ECO:0007669"/>
    <property type="project" value="TreeGrafter"/>
</dbReference>
<dbReference type="InterPro" id="IPR000504">
    <property type="entry name" value="RRM_dom"/>
</dbReference>
<feature type="compositionally biased region" description="Acidic residues" evidence="1">
    <location>
        <begin position="1070"/>
        <end position="1081"/>
    </location>
</feature>
<feature type="compositionally biased region" description="Polar residues" evidence="1">
    <location>
        <begin position="688"/>
        <end position="701"/>
    </location>
</feature>
<dbReference type="InterPro" id="IPR035979">
    <property type="entry name" value="RBD_domain_sf"/>
</dbReference>
<dbReference type="Proteomes" id="UP001194580">
    <property type="component" value="Unassembled WGS sequence"/>
</dbReference>
<dbReference type="CDD" id="cd00590">
    <property type="entry name" value="RRM_SF"/>
    <property type="match status" value="1"/>
</dbReference>
<dbReference type="GO" id="GO:1990247">
    <property type="term" value="F:N6-methyladenosine-containing RNA reader activity"/>
    <property type="evidence" value="ECO:0007669"/>
    <property type="project" value="TreeGrafter"/>
</dbReference>
<feature type="compositionally biased region" description="Low complexity" evidence="1">
    <location>
        <begin position="383"/>
        <end position="402"/>
    </location>
</feature>
<dbReference type="PANTHER" id="PTHR12357">
    <property type="entry name" value="YTH YT521-B HOMOLOGY DOMAIN-CONTAINING"/>
    <property type="match status" value="1"/>
</dbReference>
<dbReference type="SMART" id="SM00360">
    <property type="entry name" value="RRM"/>
    <property type="match status" value="1"/>
</dbReference>
<evidence type="ECO:0000256" key="1">
    <source>
        <dbReference type="SAM" id="MobiDB-lite"/>
    </source>
</evidence>
<feature type="compositionally biased region" description="Low complexity" evidence="1">
    <location>
        <begin position="837"/>
        <end position="848"/>
    </location>
</feature>
<reference evidence="3" key="1">
    <citation type="journal article" date="2020" name="Fungal Divers.">
        <title>Resolving the Mortierellaceae phylogeny through synthesis of multi-gene phylogenetics and phylogenomics.</title>
        <authorList>
            <person name="Vandepol N."/>
            <person name="Liber J."/>
            <person name="Desiro A."/>
            <person name="Na H."/>
            <person name="Kennedy M."/>
            <person name="Barry K."/>
            <person name="Grigoriev I.V."/>
            <person name="Miller A.N."/>
            <person name="O'Donnell K."/>
            <person name="Stajich J.E."/>
            <person name="Bonito G."/>
        </authorList>
    </citation>
    <scope>NUCLEOTIDE SEQUENCE</scope>
    <source>
        <strain evidence="3">NRRL 28262</strain>
    </source>
</reference>
<feature type="compositionally biased region" description="Polar residues" evidence="1">
    <location>
        <begin position="797"/>
        <end position="815"/>
    </location>
</feature>
<keyword evidence="4" id="KW-1185">Reference proteome</keyword>
<feature type="compositionally biased region" description="Low complexity" evidence="1">
    <location>
        <begin position="1055"/>
        <end position="1069"/>
    </location>
</feature>
<dbReference type="InterPro" id="IPR007275">
    <property type="entry name" value="YTH_domain"/>
</dbReference>
<dbReference type="PANTHER" id="PTHR12357:SF3">
    <property type="entry name" value="YTH DOMAIN-CONTAINING PROTEIN 1"/>
    <property type="match status" value="1"/>
</dbReference>
<feature type="region of interest" description="Disordered" evidence="1">
    <location>
        <begin position="302"/>
        <end position="420"/>
    </location>
</feature>
<dbReference type="InterPro" id="IPR045168">
    <property type="entry name" value="YTH_prot"/>
</dbReference>
<gene>
    <name evidence="3" type="ORF">BGZ95_009058</name>
</gene>
<dbReference type="Pfam" id="PF04146">
    <property type="entry name" value="YTH"/>
    <property type="match status" value="1"/>
</dbReference>
<feature type="compositionally biased region" description="Basic residues" evidence="1">
    <location>
        <begin position="405"/>
        <end position="418"/>
    </location>
</feature>
<dbReference type="Gene3D" id="3.10.590.10">
    <property type="entry name" value="ph1033 like domains"/>
    <property type="match status" value="1"/>
</dbReference>
<dbReference type="Gene3D" id="3.30.70.330">
    <property type="match status" value="1"/>
</dbReference>
<dbReference type="GO" id="GO:0000398">
    <property type="term" value="P:mRNA splicing, via spliceosome"/>
    <property type="evidence" value="ECO:0007669"/>
    <property type="project" value="TreeGrafter"/>
</dbReference>
<feature type="compositionally biased region" description="Pro residues" evidence="1">
    <location>
        <begin position="111"/>
        <end position="120"/>
    </location>
</feature>
<organism evidence="3 4">
    <name type="scientific">Linnemannia exigua</name>
    <dbReference type="NCBI Taxonomy" id="604196"/>
    <lineage>
        <taxon>Eukaryota</taxon>
        <taxon>Fungi</taxon>
        <taxon>Fungi incertae sedis</taxon>
        <taxon>Mucoromycota</taxon>
        <taxon>Mortierellomycotina</taxon>
        <taxon>Mortierellomycetes</taxon>
        <taxon>Mortierellales</taxon>
        <taxon>Mortierellaceae</taxon>
        <taxon>Linnemannia</taxon>
    </lineage>
</organism>